<dbReference type="EMBL" id="JAGDYL010000001">
    <property type="protein sequence ID" value="MBO1803821.1"/>
    <property type="molecule type" value="Genomic_DNA"/>
</dbReference>
<dbReference type="InterPro" id="IPR007410">
    <property type="entry name" value="LpqE-like"/>
</dbReference>
<evidence type="ECO:0000256" key="1">
    <source>
        <dbReference type="SAM" id="MobiDB-lite"/>
    </source>
</evidence>
<evidence type="ECO:0000313" key="3">
    <source>
        <dbReference type="EMBL" id="MBO1803821.1"/>
    </source>
</evidence>
<feature type="compositionally biased region" description="Low complexity" evidence="1">
    <location>
        <begin position="25"/>
        <end position="37"/>
    </location>
</feature>
<sequence length="181" mass="18379">MIRPALGSTTAAAIAVALLLSGCAGSESRTSTAPEPAATEERAEVSSVTIDAGWAKAAEADGMTGLFGTLRNEGSDDLVISGVESDAAKTVELHEVTADGAMQEITGDVVIPAGGTLELAPGSDHIMLMGLTRELLAGDDVSVTVTFENGDTVRITVPVKDYAGANEEYAGAEDHGEHGGH</sequence>
<name>A0A939LTH9_9MICO</name>
<dbReference type="PANTHER" id="PTHR36302:SF1">
    <property type="entry name" value="COPPER CHAPERONE PCU(A)C"/>
    <property type="match status" value="1"/>
</dbReference>
<evidence type="ECO:0000313" key="4">
    <source>
        <dbReference type="Proteomes" id="UP000664398"/>
    </source>
</evidence>
<dbReference type="Proteomes" id="UP000664398">
    <property type="component" value="Unassembled WGS sequence"/>
</dbReference>
<dbReference type="Gene3D" id="2.60.40.1890">
    <property type="entry name" value="PCu(A)C copper chaperone"/>
    <property type="match status" value="1"/>
</dbReference>
<accession>A0A939LTH9</accession>
<organism evidence="3 4">
    <name type="scientific">Leucobacter ruminantium</name>
    <dbReference type="NCBI Taxonomy" id="1289170"/>
    <lineage>
        <taxon>Bacteria</taxon>
        <taxon>Bacillati</taxon>
        <taxon>Actinomycetota</taxon>
        <taxon>Actinomycetes</taxon>
        <taxon>Micrococcales</taxon>
        <taxon>Microbacteriaceae</taxon>
        <taxon>Leucobacter</taxon>
    </lineage>
</organism>
<dbReference type="InterPro" id="IPR058248">
    <property type="entry name" value="Lxx211020-like"/>
</dbReference>
<dbReference type="PROSITE" id="PS51257">
    <property type="entry name" value="PROKAR_LIPOPROTEIN"/>
    <property type="match status" value="1"/>
</dbReference>
<feature type="chain" id="PRO_5038625410" evidence="2">
    <location>
        <begin position="27"/>
        <end position="181"/>
    </location>
</feature>
<keyword evidence="2" id="KW-0732">Signal</keyword>
<feature type="signal peptide" evidence="2">
    <location>
        <begin position="1"/>
        <end position="26"/>
    </location>
</feature>
<dbReference type="AlphaFoldDB" id="A0A939LTH9"/>
<dbReference type="InterPro" id="IPR036182">
    <property type="entry name" value="PCuAC_sf"/>
</dbReference>
<dbReference type="SUPFAM" id="SSF110087">
    <property type="entry name" value="DR1885-like metal-binding protein"/>
    <property type="match status" value="1"/>
</dbReference>
<dbReference type="PANTHER" id="PTHR36302">
    <property type="entry name" value="BLR7088 PROTEIN"/>
    <property type="match status" value="1"/>
</dbReference>
<dbReference type="Pfam" id="PF04314">
    <property type="entry name" value="PCuAC"/>
    <property type="match status" value="1"/>
</dbReference>
<comment type="caution">
    <text evidence="3">The sequence shown here is derived from an EMBL/GenBank/DDBJ whole genome shotgun (WGS) entry which is preliminary data.</text>
</comment>
<evidence type="ECO:0000256" key="2">
    <source>
        <dbReference type="SAM" id="SignalP"/>
    </source>
</evidence>
<protein>
    <submittedName>
        <fullName evidence="3">Copper chaperone PCu(A)C</fullName>
    </submittedName>
</protein>
<proteinExistence type="predicted"/>
<keyword evidence="4" id="KW-1185">Reference proteome</keyword>
<dbReference type="RefSeq" id="WP_208044309.1">
    <property type="nucleotide sequence ID" value="NZ_JAGDYL010000001.1"/>
</dbReference>
<gene>
    <name evidence="3" type="ORF">J4H91_00605</name>
</gene>
<reference evidence="3" key="1">
    <citation type="submission" date="2021-03" db="EMBL/GenBank/DDBJ databases">
        <title>Leucobacter chromiisoli sp. nov., isolated from chromium-containing soil of chemical plant.</title>
        <authorList>
            <person name="Xu Z."/>
        </authorList>
    </citation>
    <scope>NUCLEOTIDE SEQUENCE</scope>
    <source>
        <strain evidence="3">A2</strain>
    </source>
</reference>
<feature type="region of interest" description="Disordered" evidence="1">
    <location>
        <begin position="25"/>
        <end position="45"/>
    </location>
</feature>